<dbReference type="PROSITE" id="PS50109">
    <property type="entry name" value="HIS_KIN"/>
    <property type="match status" value="1"/>
</dbReference>
<protein>
    <recommendedName>
        <fullName evidence="2">histidine kinase</fullName>
        <ecNumber evidence="2">2.7.13.3</ecNumber>
    </recommendedName>
</protein>
<evidence type="ECO:0000256" key="4">
    <source>
        <dbReference type="ARBA" id="ARBA00022679"/>
    </source>
</evidence>
<accession>A0A177MXJ5</accession>
<reference evidence="12 13" key="1">
    <citation type="submission" date="2016-03" db="EMBL/GenBank/DDBJ databases">
        <authorList>
            <person name="Ploux O."/>
        </authorList>
    </citation>
    <scope>NUCLEOTIDE SEQUENCE [LARGE SCALE GENOMIC DNA]</scope>
    <source>
        <strain evidence="12 13">R-45370</strain>
    </source>
</reference>
<dbReference type="AlphaFoldDB" id="A0A177MXJ5"/>
<dbReference type="PRINTS" id="PR00344">
    <property type="entry name" value="BCTRLSENSOR"/>
</dbReference>
<keyword evidence="13" id="KW-1185">Reference proteome</keyword>
<dbReference type="Gene3D" id="3.30.565.10">
    <property type="entry name" value="Histidine kinase-like ATPase, C-terminal domain"/>
    <property type="match status" value="1"/>
</dbReference>
<dbReference type="Pfam" id="PF13426">
    <property type="entry name" value="PAS_9"/>
    <property type="match status" value="1"/>
</dbReference>
<dbReference type="OrthoDB" id="1931120at2"/>
<keyword evidence="3" id="KW-0597">Phosphoprotein</keyword>
<dbReference type="InterPro" id="IPR005467">
    <property type="entry name" value="His_kinase_dom"/>
</dbReference>
<dbReference type="SMART" id="SM00091">
    <property type="entry name" value="PAS"/>
    <property type="match status" value="1"/>
</dbReference>
<evidence type="ECO:0000259" key="9">
    <source>
        <dbReference type="PROSITE" id="PS50109"/>
    </source>
</evidence>
<comment type="catalytic activity">
    <reaction evidence="1">
        <text>ATP + protein L-histidine = ADP + protein N-phospho-L-histidine.</text>
        <dbReference type="EC" id="2.7.13.3"/>
    </reaction>
</comment>
<dbReference type="SUPFAM" id="SSF55785">
    <property type="entry name" value="PYP-like sensor domain (PAS domain)"/>
    <property type="match status" value="1"/>
</dbReference>
<evidence type="ECO:0000256" key="7">
    <source>
        <dbReference type="ARBA" id="ARBA00022840"/>
    </source>
</evidence>
<dbReference type="EC" id="2.7.13.3" evidence="2"/>
<evidence type="ECO:0000256" key="8">
    <source>
        <dbReference type="ARBA" id="ARBA00023012"/>
    </source>
</evidence>
<keyword evidence="7" id="KW-0067">ATP-binding</keyword>
<proteinExistence type="predicted"/>
<dbReference type="GO" id="GO:0000155">
    <property type="term" value="F:phosphorelay sensor kinase activity"/>
    <property type="evidence" value="ECO:0007669"/>
    <property type="project" value="InterPro"/>
</dbReference>
<dbReference type="NCBIfam" id="TIGR00229">
    <property type="entry name" value="sensory_box"/>
    <property type="match status" value="1"/>
</dbReference>
<dbReference type="Pfam" id="PF02518">
    <property type="entry name" value="HATPase_c"/>
    <property type="match status" value="1"/>
</dbReference>
<evidence type="ECO:0000256" key="5">
    <source>
        <dbReference type="ARBA" id="ARBA00022741"/>
    </source>
</evidence>
<dbReference type="GO" id="GO:0005524">
    <property type="term" value="F:ATP binding"/>
    <property type="evidence" value="ECO:0007669"/>
    <property type="project" value="UniProtKB-KW"/>
</dbReference>
<dbReference type="SUPFAM" id="SSF55874">
    <property type="entry name" value="ATPase domain of HSP90 chaperone/DNA topoisomerase II/histidine kinase"/>
    <property type="match status" value="1"/>
</dbReference>
<dbReference type="InterPro" id="IPR035965">
    <property type="entry name" value="PAS-like_dom_sf"/>
</dbReference>
<dbReference type="PANTHER" id="PTHR43065">
    <property type="entry name" value="SENSOR HISTIDINE KINASE"/>
    <property type="match status" value="1"/>
</dbReference>
<name>A0A177MXJ5_9GAMM</name>
<evidence type="ECO:0000313" key="13">
    <source>
        <dbReference type="Proteomes" id="UP000078476"/>
    </source>
</evidence>
<dbReference type="InterPro" id="IPR003594">
    <property type="entry name" value="HATPase_dom"/>
</dbReference>
<evidence type="ECO:0000256" key="1">
    <source>
        <dbReference type="ARBA" id="ARBA00000085"/>
    </source>
</evidence>
<dbReference type="InterPro" id="IPR036890">
    <property type="entry name" value="HATPase_C_sf"/>
</dbReference>
<evidence type="ECO:0000313" key="12">
    <source>
        <dbReference type="EMBL" id="OAI10104.1"/>
    </source>
</evidence>
<keyword evidence="6" id="KW-0418">Kinase</keyword>
<keyword evidence="4" id="KW-0808">Transferase</keyword>
<dbReference type="Proteomes" id="UP000078476">
    <property type="component" value="Unassembled WGS sequence"/>
</dbReference>
<dbReference type="InterPro" id="IPR000014">
    <property type="entry name" value="PAS"/>
</dbReference>
<feature type="domain" description="Histidine kinase" evidence="9">
    <location>
        <begin position="212"/>
        <end position="428"/>
    </location>
</feature>
<dbReference type="PROSITE" id="PS50113">
    <property type="entry name" value="PAC"/>
    <property type="match status" value="1"/>
</dbReference>
<dbReference type="InterPro" id="IPR004358">
    <property type="entry name" value="Sig_transdc_His_kin-like_C"/>
</dbReference>
<dbReference type="SMART" id="SM00387">
    <property type="entry name" value="HATPase_c"/>
    <property type="match status" value="1"/>
</dbReference>
<dbReference type="STRING" id="980561.A1359_02105"/>
<organism evidence="12 13">
    <name type="scientific">Methylomonas lenta</name>
    <dbReference type="NCBI Taxonomy" id="980561"/>
    <lineage>
        <taxon>Bacteria</taxon>
        <taxon>Pseudomonadati</taxon>
        <taxon>Pseudomonadota</taxon>
        <taxon>Gammaproteobacteria</taxon>
        <taxon>Methylococcales</taxon>
        <taxon>Methylococcaceae</taxon>
        <taxon>Methylomonas</taxon>
    </lineage>
</organism>
<evidence type="ECO:0000256" key="3">
    <source>
        <dbReference type="ARBA" id="ARBA00022553"/>
    </source>
</evidence>
<sequence length="431" mass="47973">MPRSAKSKQAHADELRSKAEQCLQEQPVAGHCDKEADTCKLMHELQVYTLELEMQNEEILSTQAQSYAALDRYTELFDFAPVGYLTLNNQGRIIEINLTAAAILGVERADIIGSLITTYIENQKLFKHYLDQVFNYANNVVIELNILRPDGSLLDVQMESRVSSSEEVCPLQIRTILTDISSRNSLERQLQQQRSELELLVKQQVAIQTAAAIAHDLNQPLAAISAFSEAALAYLHKEVISAAPLQRALKGCVEQAQRAGLCLHELLGFLQKRELVTEPFNLNLLIQDVLTIIQHDRCRDFKPEIRLDSNLPAVIANPLQARKVLQNLLCNSLDAMEGTGFKIDDILISVSTRAEWNMAQVTVQDSGPGIDADTAKRIFEPFFTTKLNGSGLGLAISRSLIEANGGQLWMEPNVDQGAIFHFTLPFAPSHE</sequence>
<comment type="caution">
    <text evidence="12">The sequence shown here is derived from an EMBL/GenBank/DDBJ whole genome shotgun (WGS) entry which is preliminary data.</text>
</comment>
<dbReference type="Gene3D" id="1.10.287.130">
    <property type="match status" value="1"/>
</dbReference>
<dbReference type="InterPro" id="IPR036097">
    <property type="entry name" value="HisK_dim/P_sf"/>
</dbReference>
<evidence type="ECO:0000259" key="11">
    <source>
        <dbReference type="PROSITE" id="PS50113"/>
    </source>
</evidence>
<dbReference type="PANTHER" id="PTHR43065:SF10">
    <property type="entry name" value="PEROXIDE STRESS-ACTIVATED HISTIDINE KINASE MAK3"/>
    <property type="match status" value="1"/>
</dbReference>
<feature type="domain" description="PAC" evidence="11">
    <location>
        <begin position="140"/>
        <end position="192"/>
    </location>
</feature>
<dbReference type="Gene3D" id="3.30.450.20">
    <property type="entry name" value="PAS domain"/>
    <property type="match status" value="1"/>
</dbReference>
<dbReference type="SUPFAM" id="SSF47384">
    <property type="entry name" value="Homodimeric domain of signal transducing histidine kinase"/>
    <property type="match status" value="1"/>
</dbReference>
<keyword evidence="8" id="KW-0902">Two-component regulatory system</keyword>
<dbReference type="SMART" id="SM00388">
    <property type="entry name" value="HisKA"/>
    <property type="match status" value="1"/>
</dbReference>
<keyword evidence="5" id="KW-0547">Nucleotide-binding</keyword>
<dbReference type="CDD" id="cd00130">
    <property type="entry name" value="PAS"/>
    <property type="match status" value="1"/>
</dbReference>
<dbReference type="InterPro" id="IPR003661">
    <property type="entry name" value="HisK_dim/P_dom"/>
</dbReference>
<dbReference type="PROSITE" id="PS50112">
    <property type="entry name" value="PAS"/>
    <property type="match status" value="1"/>
</dbReference>
<feature type="domain" description="PAS" evidence="10">
    <location>
        <begin position="69"/>
        <end position="113"/>
    </location>
</feature>
<dbReference type="EMBL" id="LUUI01000160">
    <property type="protein sequence ID" value="OAI10104.1"/>
    <property type="molecule type" value="Genomic_DNA"/>
</dbReference>
<gene>
    <name evidence="12" type="ORF">A1359_02105</name>
</gene>
<evidence type="ECO:0000256" key="6">
    <source>
        <dbReference type="ARBA" id="ARBA00022777"/>
    </source>
</evidence>
<dbReference type="RefSeq" id="WP_066987699.1">
    <property type="nucleotide sequence ID" value="NZ_LUUI01000160.1"/>
</dbReference>
<dbReference type="InterPro" id="IPR000700">
    <property type="entry name" value="PAS-assoc_C"/>
</dbReference>
<dbReference type="CDD" id="cd00082">
    <property type="entry name" value="HisKA"/>
    <property type="match status" value="1"/>
</dbReference>
<evidence type="ECO:0000256" key="2">
    <source>
        <dbReference type="ARBA" id="ARBA00012438"/>
    </source>
</evidence>
<evidence type="ECO:0000259" key="10">
    <source>
        <dbReference type="PROSITE" id="PS50112"/>
    </source>
</evidence>